<organism evidence="2 3">
    <name type="scientific">Candidatus Cryptobacteroides avicola</name>
    <dbReference type="NCBI Taxonomy" id="2840757"/>
    <lineage>
        <taxon>Bacteria</taxon>
        <taxon>Pseudomonadati</taxon>
        <taxon>Bacteroidota</taxon>
        <taxon>Bacteroidia</taxon>
        <taxon>Bacteroidales</taxon>
        <taxon>Candidatus Cryptobacteroides</taxon>
    </lineage>
</organism>
<name>A0A940DR58_9BACT</name>
<dbReference type="InterPro" id="IPR008969">
    <property type="entry name" value="CarboxyPept-like_regulatory"/>
</dbReference>
<reference evidence="2" key="1">
    <citation type="submission" date="2020-10" db="EMBL/GenBank/DDBJ databases">
        <authorList>
            <person name="Gilroy R."/>
        </authorList>
    </citation>
    <scope>NUCLEOTIDE SEQUENCE</scope>
    <source>
        <strain evidence="2">G3-8215</strain>
    </source>
</reference>
<dbReference type="PROSITE" id="PS51257">
    <property type="entry name" value="PROKAR_LIPOPROTEIN"/>
    <property type="match status" value="1"/>
</dbReference>
<dbReference type="InterPro" id="IPR026403">
    <property type="entry name" value="Lipo_with_rSAM"/>
</dbReference>
<feature type="region of interest" description="Disordered" evidence="1">
    <location>
        <begin position="51"/>
        <end position="74"/>
    </location>
</feature>
<sequence length="149" mass="16101">MKNIIIRICKWLLPLFGVSVVSCDEGGFQPSDEYGTPHADFEIKGRVLESSRSQPVQGLQVSSEDANYGTPSVTTDAEGRFTLAGSFFPSKTMRITVEDVDGDENGGLFSPSTVTVALEQKKKGDGWYGGVWAAGDVEITVSEDISSDW</sequence>
<protein>
    <submittedName>
        <fullName evidence="2">Radical SAM-associated putative lipoprotein</fullName>
    </submittedName>
</protein>
<dbReference type="NCBIfam" id="TIGR04134">
    <property type="entry name" value="lipo_with_rSAM"/>
    <property type="match status" value="1"/>
</dbReference>
<dbReference type="SUPFAM" id="SSF49464">
    <property type="entry name" value="Carboxypeptidase regulatory domain-like"/>
    <property type="match status" value="1"/>
</dbReference>
<dbReference type="Proteomes" id="UP000725002">
    <property type="component" value="Unassembled WGS sequence"/>
</dbReference>
<dbReference type="EMBL" id="JADILV010000021">
    <property type="protein sequence ID" value="MBO8483049.1"/>
    <property type="molecule type" value="Genomic_DNA"/>
</dbReference>
<evidence type="ECO:0000313" key="2">
    <source>
        <dbReference type="EMBL" id="MBO8483049.1"/>
    </source>
</evidence>
<evidence type="ECO:0000313" key="3">
    <source>
        <dbReference type="Proteomes" id="UP000725002"/>
    </source>
</evidence>
<evidence type="ECO:0000256" key="1">
    <source>
        <dbReference type="SAM" id="MobiDB-lite"/>
    </source>
</evidence>
<comment type="caution">
    <text evidence="2">The sequence shown here is derived from an EMBL/GenBank/DDBJ whole genome shotgun (WGS) entry which is preliminary data.</text>
</comment>
<gene>
    <name evidence="2" type="ORF">IAB75_02880</name>
</gene>
<proteinExistence type="predicted"/>
<accession>A0A940DR58</accession>
<dbReference type="Gene3D" id="2.60.40.1120">
    <property type="entry name" value="Carboxypeptidase-like, regulatory domain"/>
    <property type="match status" value="1"/>
</dbReference>
<dbReference type="AlphaFoldDB" id="A0A940DR58"/>
<reference evidence="2" key="2">
    <citation type="journal article" date="2021" name="PeerJ">
        <title>Extensive microbial diversity within the chicken gut microbiome revealed by metagenomics and culture.</title>
        <authorList>
            <person name="Gilroy R."/>
            <person name="Ravi A."/>
            <person name="Getino M."/>
            <person name="Pursley I."/>
            <person name="Horton D.L."/>
            <person name="Alikhan N.F."/>
            <person name="Baker D."/>
            <person name="Gharbi K."/>
            <person name="Hall N."/>
            <person name="Watson M."/>
            <person name="Adriaenssens E.M."/>
            <person name="Foster-Nyarko E."/>
            <person name="Jarju S."/>
            <person name="Secka A."/>
            <person name="Antonio M."/>
            <person name="Oren A."/>
            <person name="Chaudhuri R.R."/>
            <person name="La Ragione R."/>
            <person name="Hildebrand F."/>
            <person name="Pallen M.J."/>
        </authorList>
    </citation>
    <scope>NUCLEOTIDE SEQUENCE</scope>
    <source>
        <strain evidence="2">G3-8215</strain>
    </source>
</reference>
<keyword evidence="2" id="KW-0449">Lipoprotein</keyword>